<name>A0A6V7VDT0_MELEN</name>
<evidence type="ECO:0000313" key="2">
    <source>
        <dbReference type="EMBL" id="CAD2173145.1"/>
    </source>
</evidence>
<gene>
    <name evidence="2" type="ORF">MENT_LOCUS24735</name>
</gene>
<dbReference type="Proteomes" id="UP000580250">
    <property type="component" value="Unassembled WGS sequence"/>
</dbReference>
<feature type="chain" id="PRO_5027853850" evidence="1">
    <location>
        <begin position="21"/>
        <end position="79"/>
    </location>
</feature>
<reference evidence="2 3" key="1">
    <citation type="submission" date="2020-08" db="EMBL/GenBank/DDBJ databases">
        <authorList>
            <person name="Koutsovoulos G."/>
            <person name="Danchin GJ E."/>
        </authorList>
    </citation>
    <scope>NUCLEOTIDE SEQUENCE [LARGE SCALE GENOMIC DNA]</scope>
</reference>
<dbReference type="AlphaFoldDB" id="A0A6V7VDT0"/>
<sequence length="79" mass="9133">MSIIFLTLLISHLFIANLNGEEETTENPLTDTYLLDYSELTTNSPLEGEEEAETRLSRPKRLAPELYNRLAKKGYFIHF</sequence>
<protein>
    <submittedName>
        <fullName evidence="2">Uncharacterized protein</fullName>
    </submittedName>
</protein>
<keyword evidence="1" id="KW-0732">Signal</keyword>
<dbReference type="EMBL" id="CAJEWN010000213">
    <property type="protein sequence ID" value="CAD2173145.1"/>
    <property type="molecule type" value="Genomic_DNA"/>
</dbReference>
<evidence type="ECO:0000256" key="1">
    <source>
        <dbReference type="SAM" id="SignalP"/>
    </source>
</evidence>
<organism evidence="2 3">
    <name type="scientific">Meloidogyne enterolobii</name>
    <name type="common">Root-knot nematode worm</name>
    <name type="synonym">Meloidogyne mayaguensis</name>
    <dbReference type="NCBI Taxonomy" id="390850"/>
    <lineage>
        <taxon>Eukaryota</taxon>
        <taxon>Metazoa</taxon>
        <taxon>Ecdysozoa</taxon>
        <taxon>Nematoda</taxon>
        <taxon>Chromadorea</taxon>
        <taxon>Rhabditida</taxon>
        <taxon>Tylenchina</taxon>
        <taxon>Tylenchomorpha</taxon>
        <taxon>Tylenchoidea</taxon>
        <taxon>Meloidogynidae</taxon>
        <taxon>Meloidogyninae</taxon>
        <taxon>Meloidogyne</taxon>
    </lineage>
</organism>
<evidence type="ECO:0000313" key="3">
    <source>
        <dbReference type="Proteomes" id="UP000580250"/>
    </source>
</evidence>
<feature type="signal peptide" evidence="1">
    <location>
        <begin position="1"/>
        <end position="20"/>
    </location>
</feature>
<proteinExistence type="predicted"/>
<comment type="caution">
    <text evidence="2">The sequence shown here is derived from an EMBL/GenBank/DDBJ whole genome shotgun (WGS) entry which is preliminary data.</text>
</comment>
<accession>A0A6V7VDT0</accession>